<accession>A0A5C3Q963</accession>
<keyword evidence="2" id="KW-1185">Reference proteome</keyword>
<dbReference type="AlphaFoldDB" id="A0A5C3Q963"/>
<evidence type="ECO:0000313" key="1">
    <source>
        <dbReference type="EMBL" id="TFK98542.1"/>
    </source>
</evidence>
<dbReference type="EMBL" id="ML178839">
    <property type="protein sequence ID" value="TFK98542.1"/>
    <property type="molecule type" value="Genomic_DNA"/>
</dbReference>
<proteinExistence type="predicted"/>
<protein>
    <submittedName>
        <fullName evidence="1">Uncharacterized protein</fullName>
    </submittedName>
</protein>
<evidence type="ECO:0000313" key="2">
    <source>
        <dbReference type="Proteomes" id="UP000305067"/>
    </source>
</evidence>
<gene>
    <name evidence="1" type="ORF">BDV98DRAFT_572854</name>
</gene>
<name>A0A5C3Q963_9AGAR</name>
<sequence>MEKGPFVSSSSPLEPDVQQCTQLRLSPGQGSSLICTLNSRRLPNIYHNCEKPLSPSITAAHSDLFPLSLIEDHRQSQSTLAHRGAKIPHGLSRAVQKFIRYRPLFLARHDAGKYCLSPEDSSFQMSNYGLILSEPTSSIIRGIVPSFRALRPTILGPSLAPISTPIADQELDLHLP</sequence>
<organism evidence="1 2">
    <name type="scientific">Pterulicium gracile</name>
    <dbReference type="NCBI Taxonomy" id="1884261"/>
    <lineage>
        <taxon>Eukaryota</taxon>
        <taxon>Fungi</taxon>
        <taxon>Dikarya</taxon>
        <taxon>Basidiomycota</taxon>
        <taxon>Agaricomycotina</taxon>
        <taxon>Agaricomycetes</taxon>
        <taxon>Agaricomycetidae</taxon>
        <taxon>Agaricales</taxon>
        <taxon>Pleurotineae</taxon>
        <taxon>Pterulaceae</taxon>
        <taxon>Pterulicium</taxon>
    </lineage>
</organism>
<dbReference type="Proteomes" id="UP000305067">
    <property type="component" value="Unassembled WGS sequence"/>
</dbReference>
<reference evidence="1 2" key="1">
    <citation type="journal article" date="2019" name="Nat. Ecol. Evol.">
        <title>Megaphylogeny resolves global patterns of mushroom evolution.</title>
        <authorList>
            <person name="Varga T."/>
            <person name="Krizsan K."/>
            <person name="Foldi C."/>
            <person name="Dima B."/>
            <person name="Sanchez-Garcia M."/>
            <person name="Sanchez-Ramirez S."/>
            <person name="Szollosi G.J."/>
            <person name="Szarkandi J.G."/>
            <person name="Papp V."/>
            <person name="Albert L."/>
            <person name="Andreopoulos W."/>
            <person name="Angelini C."/>
            <person name="Antonin V."/>
            <person name="Barry K.W."/>
            <person name="Bougher N.L."/>
            <person name="Buchanan P."/>
            <person name="Buyck B."/>
            <person name="Bense V."/>
            <person name="Catcheside P."/>
            <person name="Chovatia M."/>
            <person name="Cooper J."/>
            <person name="Damon W."/>
            <person name="Desjardin D."/>
            <person name="Finy P."/>
            <person name="Geml J."/>
            <person name="Haridas S."/>
            <person name="Hughes K."/>
            <person name="Justo A."/>
            <person name="Karasinski D."/>
            <person name="Kautmanova I."/>
            <person name="Kiss B."/>
            <person name="Kocsube S."/>
            <person name="Kotiranta H."/>
            <person name="LaButti K.M."/>
            <person name="Lechner B.E."/>
            <person name="Liimatainen K."/>
            <person name="Lipzen A."/>
            <person name="Lukacs Z."/>
            <person name="Mihaltcheva S."/>
            <person name="Morgado L.N."/>
            <person name="Niskanen T."/>
            <person name="Noordeloos M.E."/>
            <person name="Ohm R.A."/>
            <person name="Ortiz-Santana B."/>
            <person name="Ovrebo C."/>
            <person name="Racz N."/>
            <person name="Riley R."/>
            <person name="Savchenko A."/>
            <person name="Shiryaev A."/>
            <person name="Soop K."/>
            <person name="Spirin V."/>
            <person name="Szebenyi C."/>
            <person name="Tomsovsky M."/>
            <person name="Tulloss R.E."/>
            <person name="Uehling J."/>
            <person name="Grigoriev I.V."/>
            <person name="Vagvolgyi C."/>
            <person name="Papp T."/>
            <person name="Martin F.M."/>
            <person name="Miettinen O."/>
            <person name="Hibbett D.S."/>
            <person name="Nagy L.G."/>
        </authorList>
    </citation>
    <scope>NUCLEOTIDE SEQUENCE [LARGE SCALE GENOMIC DNA]</scope>
    <source>
        <strain evidence="1 2">CBS 309.79</strain>
    </source>
</reference>